<evidence type="ECO:0000256" key="3">
    <source>
        <dbReference type="ARBA" id="ARBA00008178"/>
    </source>
</evidence>
<dbReference type="Proteomes" id="UP000325763">
    <property type="component" value="Chromosome"/>
</dbReference>
<protein>
    <recommendedName>
        <fullName evidence="5 8">dTDP-glucose 4,6-dehydratase</fullName>
        <ecNumber evidence="4 8">4.2.1.46</ecNumber>
    </recommendedName>
</protein>
<dbReference type="GO" id="GO:0008460">
    <property type="term" value="F:dTDP-glucose 4,6-dehydratase activity"/>
    <property type="evidence" value="ECO:0007669"/>
    <property type="project" value="UniProtKB-EC"/>
</dbReference>
<dbReference type="AlphaFoldDB" id="A0A5P2VWP0"/>
<keyword evidence="6" id="KW-0520">NAD</keyword>
<dbReference type="InterPro" id="IPR016040">
    <property type="entry name" value="NAD(P)-bd_dom"/>
</dbReference>
<dbReference type="SUPFAM" id="SSF51735">
    <property type="entry name" value="NAD(P)-binding Rossmann-fold domains"/>
    <property type="match status" value="1"/>
</dbReference>
<keyword evidence="7 8" id="KW-0456">Lyase</keyword>
<evidence type="ECO:0000256" key="5">
    <source>
        <dbReference type="ARBA" id="ARBA00016977"/>
    </source>
</evidence>
<evidence type="ECO:0000256" key="2">
    <source>
        <dbReference type="ARBA" id="ARBA00001911"/>
    </source>
</evidence>
<evidence type="ECO:0000256" key="8">
    <source>
        <dbReference type="RuleBase" id="RU004473"/>
    </source>
</evidence>
<evidence type="ECO:0000256" key="1">
    <source>
        <dbReference type="ARBA" id="ARBA00001539"/>
    </source>
</evidence>
<evidence type="ECO:0000313" key="10">
    <source>
        <dbReference type="EMBL" id="QEV37212.1"/>
    </source>
</evidence>
<dbReference type="PANTHER" id="PTHR43000">
    <property type="entry name" value="DTDP-D-GLUCOSE 4,6-DEHYDRATASE-RELATED"/>
    <property type="match status" value="1"/>
</dbReference>
<dbReference type="Pfam" id="PF16363">
    <property type="entry name" value="GDP_Man_Dehyd"/>
    <property type="match status" value="1"/>
</dbReference>
<evidence type="ECO:0000259" key="9">
    <source>
        <dbReference type="Pfam" id="PF16363"/>
    </source>
</evidence>
<comment type="cofactor">
    <cofactor evidence="2 8">
        <name>NAD(+)</name>
        <dbReference type="ChEBI" id="CHEBI:57540"/>
    </cofactor>
</comment>
<dbReference type="RefSeq" id="WP_150478078.1">
    <property type="nucleotide sequence ID" value="NZ_CP023747.1"/>
</dbReference>
<dbReference type="CDD" id="cd05246">
    <property type="entry name" value="dTDP_GD_SDR_e"/>
    <property type="match status" value="1"/>
</dbReference>
<dbReference type="NCBIfam" id="TIGR01181">
    <property type="entry name" value="dTDP_gluc_dehyt"/>
    <property type="match status" value="1"/>
</dbReference>
<dbReference type="EMBL" id="CP023747">
    <property type="protein sequence ID" value="QEV37212.1"/>
    <property type="molecule type" value="Genomic_DNA"/>
</dbReference>
<comment type="similarity">
    <text evidence="3 8">Belongs to the NAD(P)-dependent epimerase/dehydratase family. dTDP-glucose dehydratase subfamily.</text>
</comment>
<gene>
    <name evidence="10" type="primary">rfbB</name>
    <name evidence="10" type="ORF">CP978_00105</name>
</gene>
<evidence type="ECO:0000256" key="7">
    <source>
        <dbReference type="ARBA" id="ARBA00023239"/>
    </source>
</evidence>
<organism evidence="10 11">
    <name type="scientific">Streptomyces nodosus</name>
    <dbReference type="NCBI Taxonomy" id="40318"/>
    <lineage>
        <taxon>Bacteria</taxon>
        <taxon>Bacillati</taxon>
        <taxon>Actinomycetota</taxon>
        <taxon>Actinomycetes</taxon>
        <taxon>Kitasatosporales</taxon>
        <taxon>Streptomycetaceae</taxon>
        <taxon>Streptomyces</taxon>
    </lineage>
</organism>
<dbReference type="Gene3D" id="3.40.50.720">
    <property type="entry name" value="NAD(P)-binding Rossmann-like Domain"/>
    <property type="match status" value="1"/>
</dbReference>
<evidence type="ECO:0000256" key="4">
    <source>
        <dbReference type="ARBA" id="ARBA00011990"/>
    </source>
</evidence>
<feature type="domain" description="NAD(P)-binding" evidence="9">
    <location>
        <begin position="5"/>
        <end position="307"/>
    </location>
</feature>
<sequence length="335" mass="37006">MRLVVTGGAGFIGSHFVKHLLAGVYPAFRTAHVTVLDKFTYAGSRSNLSEVIDHPRLTVAEGDICDDPLVERLLVDADIVVHFAAESHVDRSIAAADSFIRTNVMGTHCLLAAALRARVARFVHISTDEVYGSIAGTDRWDEHSPVAPNSPYSASKAGSDLLALSYYRTHGLPVCVTRCSNTYGSHQHPEKVIPRFVTRLLRGERVPLYGDGSHVRDWLHVDDHCQGVALVAADGTPGRVYNIGGGIELSNRDLTRRILALLGADWSQVEHVVDRKGHDLRYALTADRIRTELGYRPTVAFDDGLARTVAWYTRHPEWWEPLCTVDSSRLREVPA</sequence>
<evidence type="ECO:0000313" key="11">
    <source>
        <dbReference type="Proteomes" id="UP000325763"/>
    </source>
</evidence>
<dbReference type="InterPro" id="IPR036291">
    <property type="entry name" value="NAD(P)-bd_dom_sf"/>
</dbReference>
<evidence type="ECO:0000256" key="6">
    <source>
        <dbReference type="ARBA" id="ARBA00023027"/>
    </source>
</evidence>
<accession>A0A5P2VWP0</accession>
<reference evidence="10 11" key="1">
    <citation type="submission" date="2017-09" db="EMBL/GenBank/DDBJ databases">
        <title>Streptomyces genome completion.</title>
        <authorList>
            <person name="Lee N."/>
            <person name="Cho B.-K."/>
        </authorList>
    </citation>
    <scope>NUCLEOTIDE SEQUENCE [LARGE SCALE GENOMIC DNA]</scope>
    <source>
        <strain evidence="10 11">ATCC 14899</strain>
    </source>
</reference>
<dbReference type="KEGG" id="snq:CP978_00105"/>
<name>A0A5P2VWP0_9ACTN</name>
<dbReference type="GO" id="GO:0009225">
    <property type="term" value="P:nucleotide-sugar metabolic process"/>
    <property type="evidence" value="ECO:0007669"/>
    <property type="project" value="InterPro"/>
</dbReference>
<dbReference type="InterPro" id="IPR005888">
    <property type="entry name" value="dTDP_Gluc_deHydtase"/>
</dbReference>
<proteinExistence type="inferred from homology"/>
<comment type="catalytic activity">
    <reaction evidence="1 8">
        <text>dTDP-alpha-D-glucose = dTDP-4-dehydro-6-deoxy-alpha-D-glucose + H2O</text>
        <dbReference type="Rhea" id="RHEA:17221"/>
        <dbReference type="ChEBI" id="CHEBI:15377"/>
        <dbReference type="ChEBI" id="CHEBI:57477"/>
        <dbReference type="ChEBI" id="CHEBI:57649"/>
        <dbReference type="EC" id="4.2.1.46"/>
    </reaction>
</comment>
<dbReference type="EC" id="4.2.1.46" evidence="4 8"/>
<dbReference type="Gene3D" id="3.90.25.10">
    <property type="entry name" value="UDP-galactose 4-epimerase, domain 1"/>
    <property type="match status" value="1"/>
</dbReference>